<accession>A0AB37I0T6</accession>
<name>A0AB37I0T6_9ACTN</name>
<organism evidence="2 3">
    <name type="scientific">Arachnia propionica</name>
    <dbReference type="NCBI Taxonomy" id="1750"/>
    <lineage>
        <taxon>Bacteria</taxon>
        <taxon>Bacillati</taxon>
        <taxon>Actinomycetota</taxon>
        <taxon>Actinomycetes</taxon>
        <taxon>Propionibacteriales</taxon>
        <taxon>Propionibacteriaceae</taxon>
        <taxon>Arachnia</taxon>
    </lineage>
</organism>
<dbReference type="AlphaFoldDB" id="A0AB37I0T6"/>
<feature type="region of interest" description="Disordered" evidence="1">
    <location>
        <begin position="52"/>
        <end position="80"/>
    </location>
</feature>
<evidence type="ECO:0000256" key="1">
    <source>
        <dbReference type="SAM" id="MobiDB-lite"/>
    </source>
</evidence>
<sequence length="80" mass="8561">MARRGRKREVGRGTSRSSQVRVVPLWQTPISRRELAKALAMYLLWRIEQTPEATTETDGIAGPDEAGGVSAPAPDDGGAG</sequence>
<dbReference type="RefSeq" id="WP_123824112.1">
    <property type="nucleotide sequence ID" value="NZ_CP040007.1"/>
</dbReference>
<dbReference type="EMBL" id="CP072385">
    <property type="protein sequence ID" value="QUC11693.1"/>
    <property type="molecule type" value="Genomic_DNA"/>
</dbReference>
<evidence type="ECO:0000313" key="3">
    <source>
        <dbReference type="Proteomes" id="UP000677180"/>
    </source>
</evidence>
<dbReference type="Proteomes" id="UP000677180">
    <property type="component" value="Chromosome"/>
</dbReference>
<reference evidence="2" key="1">
    <citation type="submission" date="2021-03" db="EMBL/GenBank/DDBJ databases">
        <title>Human Oral Microbial Genomes.</title>
        <authorList>
            <person name="Johnston C.D."/>
            <person name="Chen T."/>
            <person name="Dewhirst F.E."/>
        </authorList>
    </citation>
    <scope>NUCLEOTIDE SEQUENCE</scope>
    <source>
        <strain evidence="2">F0714</strain>
    </source>
</reference>
<protein>
    <submittedName>
        <fullName evidence="2">Uncharacterized protein</fullName>
    </submittedName>
</protein>
<gene>
    <name evidence="2" type="ORF">J5A53_03055</name>
</gene>
<evidence type="ECO:0000313" key="2">
    <source>
        <dbReference type="EMBL" id="QUC11693.1"/>
    </source>
</evidence>
<proteinExistence type="predicted"/>